<evidence type="ECO:0000313" key="3">
    <source>
        <dbReference type="Proteomes" id="UP000018144"/>
    </source>
</evidence>
<dbReference type="OMA" id="MGSLCHM"/>
<gene>
    <name evidence="2" type="ORF">PCON_06437</name>
</gene>
<dbReference type="AlphaFoldDB" id="U4KYU8"/>
<comment type="similarity">
    <text evidence="1">Belongs to the ATP-dependent AMP-binding enzyme family.</text>
</comment>
<evidence type="ECO:0000256" key="1">
    <source>
        <dbReference type="ARBA" id="ARBA00006432"/>
    </source>
</evidence>
<dbReference type="Proteomes" id="UP000018144">
    <property type="component" value="Unassembled WGS sequence"/>
</dbReference>
<dbReference type="STRING" id="1076935.U4KYU8"/>
<evidence type="ECO:0000313" key="2">
    <source>
        <dbReference type="EMBL" id="CCX06850.1"/>
    </source>
</evidence>
<dbReference type="GO" id="GO:0031956">
    <property type="term" value="F:medium-chain fatty acid-CoA ligase activity"/>
    <property type="evidence" value="ECO:0007669"/>
    <property type="project" value="TreeGrafter"/>
</dbReference>
<dbReference type="EMBL" id="HF935319">
    <property type="protein sequence ID" value="CCX06850.1"/>
    <property type="molecule type" value="Genomic_DNA"/>
</dbReference>
<sequence>MSRLTGFTYTDYVHFFALFRAGYIPQPFSLHPRFPHLVSGMMKKSNALTILLDPSVSDIIPGHLIPTLEAISATELPLIDEETVKGAFYMTSGSTSDLPKLVHHNLKAFQTLVYKTSTATNHGIINALGSICYVGQLGVLMANMHHCCPIILPTGIPFQKDELLAMFHQLSMRRLILFPTHITTFFRQSKIDPELLEVLKQFHQVAYTGAPLPSSDISYALENGIKLQSVAGQTELFGTLRSPIGDPESSRPVPGVKYHFTEQGELVVLKDSIDIPSQREFLAEDGCFYTGDIFEKKGDGWRFVGRNDDRIKAEYGGYYWPRYIEDEVIRVCSDVVTSCIVLGAGRISPTLVVEVEDINSEEAKSIPKLVVQRLKGWMEKRYSHESIVEEKFVVVVKKGELPRTANKGNVRRAAAEKQFKELLDGIYA</sequence>
<dbReference type="GO" id="GO:0006631">
    <property type="term" value="P:fatty acid metabolic process"/>
    <property type="evidence" value="ECO:0007669"/>
    <property type="project" value="TreeGrafter"/>
</dbReference>
<dbReference type="eggNOG" id="ENOG502SJHH">
    <property type="taxonomic scope" value="Eukaryota"/>
</dbReference>
<dbReference type="PANTHER" id="PTHR43201:SF8">
    <property type="entry name" value="ACYL-COA SYNTHETASE FAMILY MEMBER 3"/>
    <property type="match status" value="1"/>
</dbReference>
<proteinExistence type="inferred from homology"/>
<reference evidence="2 3" key="1">
    <citation type="journal article" date="2013" name="PLoS Genet.">
        <title>The genome and development-dependent transcriptomes of Pyronema confluens: a window into fungal evolution.</title>
        <authorList>
            <person name="Traeger S."/>
            <person name="Altegoer F."/>
            <person name="Freitag M."/>
            <person name="Gabaldon T."/>
            <person name="Kempken F."/>
            <person name="Kumar A."/>
            <person name="Marcet-Houben M."/>
            <person name="Poggeler S."/>
            <person name="Stajich J.E."/>
            <person name="Nowrousian M."/>
        </authorList>
    </citation>
    <scope>NUCLEOTIDE SEQUENCE [LARGE SCALE GENOMIC DNA]</scope>
    <source>
        <strain evidence="3">CBS 100304</strain>
        <tissue evidence="2">Vegetative mycelium</tissue>
    </source>
</reference>
<accession>U4KYU8</accession>
<dbReference type="Gene3D" id="3.40.50.12780">
    <property type="entry name" value="N-terminal domain of ligase-like"/>
    <property type="match status" value="1"/>
</dbReference>
<keyword evidence="2" id="KW-0436">Ligase</keyword>
<dbReference type="InterPro" id="IPR042099">
    <property type="entry name" value="ANL_N_sf"/>
</dbReference>
<name>U4KYU8_PYROM</name>
<dbReference type="Pfam" id="PF23562">
    <property type="entry name" value="AMP-binding_C_3"/>
    <property type="match status" value="1"/>
</dbReference>
<dbReference type="SUPFAM" id="SSF56801">
    <property type="entry name" value="Acetyl-CoA synthetase-like"/>
    <property type="match status" value="1"/>
</dbReference>
<organism evidence="2 3">
    <name type="scientific">Pyronema omphalodes (strain CBS 100304)</name>
    <name type="common">Pyronema confluens</name>
    <dbReference type="NCBI Taxonomy" id="1076935"/>
    <lineage>
        <taxon>Eukaryota</taxon>
        <taxon>Fungi</taxon>
        <taxon>Dikarya</taxon>
        <taxon>Ascomycota</taxon>
        <taxon>Pezizomycotina</taxon>
        <taxon>Pezizomycetes</taxon>
        <taxon>Pezizales</taxon>
        <taxon>Pyronemataceae</taxon>
        <taxon>Pyronema</taxon>
    </lineage>
</organism>
<protein>
    <submittedName>
        <fullName evidence="2">Similar to Malonate--CoA ligase acc. no. Q8H151</fullName>
    </submittedName>
</protein>
<dbReference type="OrthoDB" id="429813at2759"/>
<dbReference type="PANTHER" id="PTHR43201">
    <property type="entry name" value="ACYL-COA SYNTHETASE"/>
    <property type="match status" value="1"/>
</dbReference>
<keyword evidence="3" id="KW-1185">Reference proteome</keyword>